<evidence type="ECO:0000313" key="2">
    <source>
        <dbReference type="EMBL" id="CAF1645256.1"/>
    </source>
</evidence>
<sequence>MNIDHKIIQNLTSLFVNSSESAETQVYVLAVGTIKRDLERASTSIQSQTVHKRILDKNIEIIDGVEYLRILLDHHIKHEVLLHDAFSRTQEWGSIHTFYVKVIGSHTVAYGAAALLGQILQQYAIGIYHPITDEDRQMVNSKQDEKLSETLHQYFAVHSDSVLSDDKILTITKRVCERFPQLSGQLDFLGQSIEFHDFHSSFKGTGAQIEEILQDNFQEIFQVKRQLSKSTVLTKYDYQEAINALSAS</sequence>
<dbReference type="AlphaFoldDB" id="A0A816E7H3"/>
<organism evidence="2 3">
    <name type="scientific">Adineta ricciae</name>
    <name type="common">Rotifer</name>
    <dbReference type="NCBI Taxonomy" id="249248"/>
    <lineage>
        <taxon>Eukaryota</taxon>
        <taxon>Metazoa</taxon>
        <taxon>Spiralia</taxon>
        <taxon>Gnathifera</taxon>
        <taxon>Rotifera</taxon>
        <taxon>Eurotatoria</taxon>
        <taxon>Bdelloidea</taxon>
        <taxon>Adinetida</taxon>
        <taxon>Adinetidae</taxon>
        <taxon>Adineta</taxon>
    </lineage>
</organism>
<dbReference type="Proteomes" id="UP000663852">
    <property type="component" value="Unassembled WGS sequence"/>
</dbReference>
<protein>
    <submittedName>
        <fullName evidence="2">Uncharacterized protein</fullName>
    </submittedName>
</protein>
<dbReference type="EMBL" id="CAJNOJ010000098">
    <property type="protein sequence ID" value="CAF1102209.1"/>
    <property type="molecule type" value="Genomic_DNA"/>
</dbReference>
<name>A0A816E7H3_ADIRI</name>
<evidence type="ECO:0000313" key="1">
    <source>
        <dbReference type="EMBL" id="CAF1102209.1"/>
    </source>
</evidence>
<keyword evidence="3" id="KW-1185">Reference proteome</keyword>
<comment type="caution">
    <text evidence="2">The sequence shown here is derived from an EMBL/GenBank/DDBJ whole genome shotgun (WGS) entry which is preliminary data.</text>
</comment>
<reference evidence="2" key="1">
    <citation type="submission" date="2021-02" db="EMBL/GenBank/DDBJ databases">
        <authorList>
            <person name="Nowell W R."/>
        </authorList>
    </citation>
    <scope>NUCLEOTIDE SEQUENCE</scope>
</reference>
<evidence type="ECO:0000313" key="3">
    <source>
        <dbReference type="Proteomes" id="UP000663828"/>
    </source>
</evidence>
<dbReference type="EMBL" id="CAJNOR010009503">
    <property type="protein sequence ID" value="CAF1645256.1"/>
    <property type="molecule type" value="Genomic_DNA"/>
</dbReference>
<gene>
    <name evidence="1" type="ORF">EDS130_LOCUS20045</name>
    <name evidence="2" type="ORF">XAT740_LOCUS54019</name>
</gene>
<dbReference type="Proteomes" id="UP000663828">
    <property type="component" value="Unassembled WGS sequence"/>
</dbReference>
<accession>A0A816E7H3</accession>
<dbReference type="OrthoDB" id="10045466at2759"/>
<proteinExistence type="predicted"/>